<dbReference type="SUPFAM" id="SSF63825">
    <property type="entry name" value="YWTD domain"/>
    <property type="match status" value="1"/>
</dbReference>
<keyword evidence="1" id="KW-0245">EGF-like domain</keyword>
<dbReference type="Ensembl" id="ENSCINT00000032136.1">
    <property type="protein sequence ID" value="ENSCINP00000034665.1"/>
    <property type="gene ID" value="ENSCING00000019667.1"/>
</dbReference>
<dbReference type="PROSITE" id="PS01186">
    <property type="entry name" value="EGF_2"/>
    <property type="match status" value="1"/>
</dbReference>
<dbReference type="CDD" id="cd00054">
    <property type="entry name" value="EGF_CA"/>
    <property type="match status" value="1"/>
</dbReference>
<feature type="domain" description="EGF-like" evidence="4">
    <location>
        <begin position="138"/>
        <end position="172"/>
    </location>
</feature>
<dbReference type="PROSITE" id="PS50026">
    <property type="entry name" value="EGF_3"/>
    <property type="match status" value="1"/>
</dbReference>
<feature type="transmembrane region" description="Helical" evidence="3">
    <location>
        <begin position="187"/>
        <end position="210"/>
    </location>
</feature>
<dbReference type="InterPro" id="IPR011042">
    <property type="entry name" value="6-blade_b-propeller_TolB-like"/>
</dbReference>
<reference evidence="5" key="3">
    <citation type="submission" date="2025-08" db="UniProtKB">
        <authorList>
            <consortium name="Ensembl"/>
        </authorList>
    </citation>
    <scope>IDENTIFICATION</scope>
</reference>
<proteinExistence type="predicted"/>
<dbReference type="InterPro" id="IPR000742">
    <property type="entry name" value="EGF"/>
</dbReference>
<evidence type="ECO:0000313" key="5">
    <source>
        <dbReference type="Ensembl" id="ENSCINP00000034665.1"/>
    </source>
</evidence>
<evidence type="ECO:0000256" key="3">
    <source>
        <dbReference type="SAM" id="Phobius"/>
    </source>
</evidence>
<name>H2XYD1_CIOIN</name>
<evidence type="ECO:0000313" key="6">
    <source>
        <dbReference type="Proteomes" id="UP000008144"/>
    </source>
</evidence>
<reference evidence="5" key="2">
    <citation type="journal article" date="2008" name="Genome Biol.">
        <title>Improved genome assembly and evidence-based global gene model set for the chordate Ciona intestinalis: new insight into intron and operon populations.</title>
        <authorList>
            <person name="Satou Y."/>
            <person name="Mineta K."/>
            <person name="Ogasawara M."/>
            <person name="Sasakura Y."/>
            <person name="Shoguchi E."/>
            <person name="Ueno K."/>
            <person name="Yamada L."/>
            <person name="Matsumoto J."/>
            <person name="Wasserscheid J."/>
            <person name="Dewar K."/>
            <person name="Wiley G.B."/>
            <person name="Macmil S.L."/>
            <person name="Roe B.A."/>
            <person name="Zeller R.W."/>
            <person name="Hastings K.E."/>
            <person name="Lemaire P."/>
            <person name="Lindquist E."/>
            <person name="Endo T."/>
            <person name="Hotta K."/>
            <person name="Inaba K."/>
        </authorList>
    </citation>
    <scope>NUCLEOTIDE SEQUENCE [LARGE SCALE GENOMIC DNA]</scope>
    <source>
        <strain evidence="5">wild type</strain>
    </source>
</reference>
<evidence type="ECO:0000256" key="2">
    <source>
        <dbReference type="SAM" id="MobiDB-lite"/>
    </source>
</evidence>
<keyword evidence="1" id="KW-1015">Disulfide bond</keyword>
<comment type="caution">
    <text evidence="1">Lacks conserved residue(s) required for the propagation of feature annotation.</text>
</comment>
<dbReference type="PANTHER" id="PTHR22722">
    <property type="entry name" value="LOW-DENSITY LIPOPROTEIN RECEPTOR-RELATED PROTEIN 2-RELATED"/>
    <property type="match status" value="1"/>
</dbReference>
<sequence>MGGGELYISDEAEGIISSVSQHGHHMQVIARGVGRPLNIEVFENSVYWTTSDMSLYSMNKFGQGAKSLLRKGFRTASDIKVYHPSRYEKVPPRCKDKSCSHLCLLSPSSYTCACPDGTSFFPGNARDCDASYEQPLPTIAVCQCMNGASCTYDEDDKPTCICASGFSGDNCETGSHVPVPQPLGGSAITGIIIAVVIVFIILGVAGFIYLKRKNSSDGKTKCGLPTIQLPCLKTSESAIASFDNPVTYHKDESAAESAPTFTKYVSDDIAPSYPNPGYNKEDYSGTTSSDDTGLASMRAGYNNPTYKVGSSDKVELVPNMGDTMA</sequence>
<dbReference type="Gene3D" id="2.120.10.30">
    <property type="entry name" value="TolB, C-terminal domain"/>
    <property type="match status" value="1"/>
</dbReference>
<dbReference type="Pfam" id="PF00008">
    <property type="entry name" value="EGF"/>
    <property type="match status" value="1"/>
</dbReference>
<feature type="region of interest" description="Disordered" evidence="2">
    <location>
        <begin position="275"/>
        <end position="296"/>
    </location>
</feature>
<reference evidence="6" key="1">
    <citation type="journal article" date="2002" name="Science">
        <title>The draft genome of Ciona intestinalis: insights into chordate and vertebrate origins.</title>
        <authorList>
            <person name="Dehal P."/>
            <person name="Satou Y."/>
            <person name="Campbell R.K."/>
            <person name="Chapman J."/>
            <person name="Degnan B."/>
            <person name="De Tomaso A."/>
            <person name="Davidson B."/>
            <person name="Di Gregorio A."/>
            <person name="Gelpke M."/>
            <person name="Goodstein D.M."/>
            <person name="Harafuji N."/>
            <person name="Hastings K.E."/>
            <person name="Ho I."/>
            <person name="Hotta K."/>
            <person name="Huang W."/>
            <person name="Kawashima T."/>
            <person name="Lemaire P."/>
            <person name="Martinez D."/>
            <person name="Meinertzhagen I.A."/>
            <person name="Necula S."/>
            <person name="Nonaka M."/>
            <person name="Putnam N."/>
            <person name="Rash S."/>
            <person name="Saiga H."/>
            <person name="Satake M."/>
            <person name="Terry A."/>
            <person name="Yamada L."/>
            <person name="Wang H.G."/>
            <person name="Awazu S."/>
            <person name="Azumi K."/>
            <person name="Boore J."/>
            <person name="Branno M."/>
            <person name="Chin-Bow S."/>
            <person name="DeSantis R."/>
            <person name="Doyle S."/>
            <person name="Francino P."/>
            <person name="Keys D.N."/>
            <person name="Haga S."/>
            <person name="Hayashi H."/>
            <person name="Hino K."/>
            <person name="Imai K.S."/>
            <person name="Inaba K."/>
            <person name="Kano S."/>
            <person name="Kobayashi K."/>
            <person name="Kobayashi M."/>
            <person name="Lee B.I."/>
            <person name="Makabe K.W."/>
            <person name="Manohar C."/>
            <person name="Matassi G."/>
            <person name="Medina M."/>
            <person name="Mochizuki Y."/>
            <person name="Mount S."/>
            <person name="Morishita T."/>
            <person name="Miura S."/>
            <person name="Nakayama A."/>
            <person name="Nishizaka S."/>
            <person name="Nomoto H."/>
            <person name="Ohta F."/>
            <person name="Oishi K."/>
            <person name="Rigoutsos I."/>
            <person name="Sano M."/>
            <person name="Sasaki A."/>
            <person name="Sasakura Y."/>
            <person name="Shoguchi E."/>
            <person name="Shin-i T."/>
            <person name="Spagnuolo A."/>
            <person name="Stainier D."/>
            <person name="Suzuki M.M."/>
            <person name="Tassy O."/>
            <person name="Takatori N."/>
            <person name="Tokuoka M."/>
            <person name="Yagi K."/>
            <person name="Yoshizaki F."/>
            <person name="Wada S."/>
            <person name="Zhang C."/>
            <person name="Hyatt P.D."/>
            <person name="Larimer F."/>
            <person name="Detter C."/>
            <person name="Doggett N."/>
            <person name="Glavina T."/>
            <person name="Hawkins T."/>
            <person name="Richardson P."/>
            <person name="Lucas S."/>
            <person name="Kohara Y."/>
            <person name="Levine M."/>
            <person name="Satoh N."/>
            <person name="Rokhsar D.S."/>
        </authorList>
    </citation>
    <scope>NUCLEOTIDE SEQUENCE [LARGE SCALE GENOMIC DNA]</scope>
</reference>
<dbReference type="InParanoid" id="H2XYD1"/>
<dbReference type="Proteomes" id="UP000008144">
    <property type="component" value="Chromosome 9"/>
</dbReference>
<evidence type="ECO:0000256" key="1">
    <source>
        <dbReference type="PROSITE-ProRule" id="PRU00076"/>
    </source>
</evidence>
<reference evidence="5" key="4">
    <citation type="submission" date="2025-09" db="UniProtKB">
        <authorList>
            <consortium name="Ensembl"/>
        </authorList>
    </citation>
    <scope>IDENTIFICATION</scope>
</reference>
<evidence type="ECO:0000259" key="4">
    <source>
        <dbReference type="PROSITE" id="PS50026"/>
    </source>
</evidence>
<dbReference type="HOGENOM" id="CLU_855157_0_0_1"/>
<dbReference type="SMART" id="SM00181">
    <property type="entry name" value="EGF"/>
    <property type="match status" value="2"/>
</dbReference>
<keyword evidence="6" id="KW-1185">Reference proteome</keyword>
<organism evidence="5 6">
    <name type="scientific">Ciona intestinalis</name>
    <name type="common">Transparent sea squirt</name>
    <name type="synonym">Ascidia intestinalis</name>
    <dbReference type="NCBI Taxonomy" id="7719"/>
    <lineage>
        <taxon>Eukaryota</taxon>
        <taxon>Metazoa</taxon>
        <taxon>Chordata</taxon>
        <taxon>Tunicata</taxon>
        <taxon>Ascidiacea</taxon>
        <taxon>Phlebobranchia</taxon>
        <taxon>Cionidae</taxon>
        <taxon>Ciona</taxon>
    </lineage>
</organism>
<feature type="disulfide bond" evidence="1">
    <location>
        <begin position="162"/>
        <end position="171"/>
    </location>
</feature>
<dbReference type="EMBL" id="EAAA01003016">
    <property type="status" value="NOT_ANNOTATED_CDS"/>
    <property type="molecule type" value="Genomic_DNA"/>
</dbReference>
<dbReference type="AlphaFoldDB" id="H2XYD1"/>
<accession>H2XYD1</accession>
<dbReference type="InterPro" id="IPR051221">
    <property type="entry name" value="LDLR-related"/>
</dbReference>
<dbReference type="Gene3D" id="2.10.25.10">
    <property type="entry name" value="Laminin"/>
    <property type="match status" value="1"/>
</dbReference>
<dbReference type="PROSITE" id="PS00022">
    <property type="entry name" value="EGF_1"/>
    <property type="match status" value="1"/>
</dbReference>
<protein>
    <recommendedName>
        <fullName evidence="4">EGF-like domain-containing protein</fullName>
    </recommendedName>
</protein>
<dbReference type="STRING" id="7719.ENSCINP00000034665"/>
<dbReference type="PANTHER" id="PTHR22722:SF12">
    <property type="entry name" value="EGF-LIKE DOMAIN-CONTAINING PROTEIN"/>
    <property type="match status" value="1"/>
</dbReference>
<dbReference type="GO" id="GO:0007399">
    <property type="term" value="P:nervous system development"/>
    <property type="evidence" value="ECO:0000318"/>
    <property type="project" value="GO_Central"/>
</dbReference>
<dbReference type="SUPFAM" id="SSF57196">
    <property type="entry name" value="EGF/Laminin"/>
    <property type="match status" value="1"/>
</dbReference>
<keyword evidence="3" id="KW-0472">Membrane</keyword>
<keyword evidence="3" id="KW-0812">Transmembrane</keyword>
<keyword evidence="3" id="KW-1133">Transmembrane helix</keyword>